<dbReference type="Proteomes" id="UP000241595">
    <property type="component" value="Unassembled WGS sequence"/>
</dbReference>
<evidence type="ECO:0000256" key="1">
    <source>
        <dbReference type="ARBA" id="ARBA00023015"/>
    </source>
</evidence>
<dbReference type="RefSeq" id="WP_077100093.1">
    <property type="nucleotide sequence ID" value="NZ_LT717700.1"/>
</dbReference>
<organism evidence="6 7">
    <name type="scientific">Mycobacterium terramassiliense</name>
    <dbReference type="NCBI Taxonomy" id="1841859"/>
    <lineage>
        <taxon>Bacteria</taxon>
        <taxon>Bacillati</taxon>
        <taxon>Actinomycetota</taxon>
        <taxon>Actinomycetes</taxon>
        <taxon>Mycobacteriales</taxon>
        <taxon>Mycobacteriaceae</taxon>
        <taxon>Mycobacterium</taxon>
    </lineage>
</organism>
<keyword evidence="2 4" id="KW-0238">DNA-binding</keyword>
<evidence type="ECO:0000256" key="4">
    <source>
        <dbReference type="PROSITE-ProRule" id="PRU00335"/>
    </source>
</evidence>
<dbReference type="Pfam" id="PF16925">
    <property type="entry name" value="TetR_C_13"/>
    <property type="match status" value="1"/>
</dbReference>
<dbReference type="InterPro" id="IPR036271">
    <property type="entry name" value="Tet_transcr_reg_TetR-rel_C_sf"/>
</dbReference>
<dbReference type="PRINTS" id="PR00455">
    <property type="entry name" value="HTHTETR"/>
</dbReference>
<name>A0A2U3NAE2_9MYCO</name>
<feature type="DNA-binding region" description="H-T-H motif" evidence="4">
    <location>
        <begin position="41"/>
        <end position="60"/>
    </location>
</feature>
<dbReference type="AlphaFoldDB" id="A0A2U3NAE2"/>
<dbReference type="Pfam" id="PF00440">
    <property type="entry name" value="TetR_N"/>
    <property type="match status" value="1"/>
</dbReference>
<dbReference type="STRING" id="1841859.GCA_900157385_01909"/>
<sequence length="219" mass="23456">MAANESVTEPRRLTPKGRATRERIVATAAELMHDHGVAGTSLGDVQKAAGVGVSQVYHYFGDKDSLIRAVVAHRIEALLATLGGLDSMEGLRAWRDLLVNTLGQRNCEGGCPVGSLAGELAESFPECRVDLAGGFDQWETAIRAGLQAMYDRGELRRKANPDRLATALLAAVEGGMLLAQVRRDPAPLATALDEVLDRIEDLRPRRAGASVSQATETSR</sequence>
<dbReference type="Gene3D" id="1.10.357.10">
    <property type="entry name" value="Tetracycline Repressor, domain 2"/>
    <property type="match status" value="1"/>
</dbReference>
<keyword evidence="3" id="KW-0804">Transcription</keyword>
<evidence type="ECO:0000259" key="5">
    <source>
        <dbReference type="PROSITE" id="PS50977"/>
    </source>
</evidence>
<dbReference type="InterPro" id="IPR001647">
    <property type="entry name" value="HTH_TetR"/>
</dbReference>
<dbReference type="SUPFAM" id="SSF46689">
    <property type="entry name" value="Homeodomain-like"/>
    <property type="match status" value="1"/>
</dbReference>
<dbReference type="PANTHER" id="PTHR47506:SF3">
    <property type="entry name" value="HTH-TYPE TRANSCRIPTIONAL REGULATOR LMRA"/>
    <property type="match status" value="1"/>
</dbReference>
<accession>A0A2U3NAE2</accession>
<dbReference type="OrthoDB" id="3827407at2"/>
<evidence type="ECO:0000313" key="7">
    <source>
        <dbReference type="Proteomes" id="UP000241595"/>
    </source>
</evidence>
<evidence type="ECO:0000313" key="6">
    <source>
        <dbReference type="EMBL" id="SPM28427.1"/>
    </source>
</evidence>
<reference evidence="6 7" key="1">
    <citation type="submission" date="2017-01" db="EMBL/GenBank/DDBJ databases">
        <authorList>
            <consortium name="Urmite Genomes"/>
        </authorList>
    </citation>
    <scope>NUCLEOTIDE SEQUENCE [LARGE SCALE GENOMIC DNA]</scope>
    <source>
        <strain evidence="6 7">AB308</strain>
    </source>
</reference>
<dbReference type="EMBL" id="FTRV01000011">
    <property type="protein sequence ID" value="SPM28427.1"/>
    <property type="molecule type" value="Genomic_DNA"/>
</dbReference>
<dbReference type="SUPFAM" id="SSF48498">
    <property type="entry name" value="Tetracyclin repressor-like, C-terminal domain"/>
    <property type="match status" value="1"/>
</dbReference>
<proteinExistence type="predicted"/>
<keyword evidence="7" id="KW-1185">Reference proteome</keyword>
<evidence type="ECO:0000256" key="2">
    <source>
        <dbReference type="ARBA" id="ARBA00023125"/>
    </source>
</evidence>
<dbReference type="InterPro" id="IPR011075">
    <property type="entry name" value="TetR_C"/>
</dbReference>
<evidence type="ECO:0000256" key="3">
    <source>
        <dbReference type="ARBA" id="ARBA00023163"/>
    </source>
</evidence>
<dbReference type="PROSITE" id="PS50977">
    <property type="entry name" value="HTH_TETR_2"/>
    <property type="match status" value="1"/>
</dbReference>
<dbReference type="GO" id="GO:0003677">
    <property type="term" value="F:DNA binding"/>
    <property type="evidence" value="ECO:0007669"/>
    <property type="project" value="UniProtKB-UniRule"/>
</dbReference>
<protein>
    <submittedName>
        <fullName evidence="6">Transcriptional regulator</fullName>
    </submittedName>
</protein>
<dbReference type="PANTHER" id="PTHR47506">
    <property type="entry name" value="TRANSCRIPTIONAL REGULATORY PROTEIN"/>
    <property type="match status" value="1"/>
</dbReference>
<dbReference type="InterPro" id="IPR009057">
    <property type="entry name" value="Homeodomain-like_sf"/>
</dbReference>
<gene>
    <name evidence="6" type="ORF">MTAB308_1913</name>
</gene>
<keyword evidence="1" id="KW-0805">Transcription regulation</keyword>
<feature type="domain" description="HTH tetR-type" evidence="5">
    <location>
        <begin position="18"/>
        <end position="78"/>
    </location>
</feature>